<comment type="caution">
    <text evidence="8">The sequence shown here is derived from an EMBL/GenBank/DDBJ whole genome shotgun (WGS) entry which is preliminary data.</text>
</comment>
<dbReference type="Proteomes" id="UP000235145">
    <property type="component" value="Unassembled WGS sequence"/>
</dbReference>
<evidence type="ECO:0000256" key="3">
    <source>
        <dbReference type="ARBA" id="ARBA00022833"/>
    </source>
</evidence>
<keyword evidence="3" id="KW-0862">Zinc</keyword>
<dbReference type="InterPro" id="IPR017907">
    <property type="entry name" value="Znf_RING_CS"/>
</dbReference>
<dbReference type="GO" id="GO:0008270">
    <property type="term" value="F:zinc ion binding"/>
    <property type="evidence" value="ECO:0007669"/>
    <property type="project" value="UniProtKB-KW"/>
</dbReference>
<feature type="domain" description="RING-type" evidence="7">
    <location>
        <begin position="130"/>
        <end position="164"/>
    </location>
</feature>
<dbReference type="GO" id="GO:0005737">
    <property type="term" value="C:cytoplasm"/>
    <property type="evidence" value="ECO:0007669"/>
    <property type="project" value="UniProtKB-ARBA"/>
</dbReference>
<evidence type="ECO:0000313" key="9">
    <source>
        <dbReference type="Proteomes" id="UP000235145"/>
    </source>
</evidence>
<feature type="compositionally biased region" description="Basic and acidic residues" evidence="5">
    <location>
        <begin position="30"/>
        <end position="45"/>
    </location>
</feature>
<evidence type="ECO:0000256" key="5">
    <source>
        <dbReference type="SAM" id="MobiDB-lite"/>
    </source>
</evidence>
<proteinExistence type="predicted"/>
<keyword evidence="2 4" id="KW-0863">Zinc-finger</keyword>
<dbReference type="Gene3D" id="3.30.40.10">
    <property type="entry name" value="Zinc/RING finger domain, C3HC4 (zinc finger)"/>
    <property type="match status" value="1"/>
</dbReference>
<protein>
    <recommendedName>
        <fullName evidence="7">RING-type domain-containing protein</fullName>
    </recommendedName>
</protein>
<feature type="region of interest" description="Disordered" evidence="5">
    <location>
        <begin position="29"/>
        <end position="98"/>
    </location>
</feature>
<sequence>MFLNLEQFLIFFVYRVLTKMTPVGPFVKAARPDDASSKKSSEIQSKHQGGCPMSKESQNKHQGGCPMSKESQNKQQGCPMSKENQNKQQGQGCPMSKVKQDSEESKSNVISPKCPFGYDSQTFKIGPFSCLICQALLFECSRCVPCTHVFCKACISKFNDCPLCGADIEKIEADANLQSVVDRFIDGHARIKRSPVDTDEKEKEKEIIGEKKTVIYEDVSLERGAFLVQHAMRAFRANNVESAKSRLSLCAQDIREQLEVAGNTSELCSQLGAVLGMLGDCCRAMGDGNSAVGYFDESVNFLSKVGTDDLEVTHTLSVSLNKIGDLKYYEGDLKAARDHYFRALDVRRNAIKDSSKAPSQVSPLII</sequence>
<organism evidence="8 9">
    <name type="scientific">Lactuca sativa</name>
    <name type="common">Garden lettuce</name>
    <dbReference type="NCBI Taxonomy" id="4236"/>
    <lineage>
        <taxon>Eukaryota</taxon>
        <taxon>Viridiplantae</taxon>
        <taxon>Streptophyta</taxon>
        <taxon>Embryophyta</taxon>
        <taxon>Tracheophyta</taxon>
        <taxon>Spermatophyta</taxon>
        <taxon>Magnoliopsida</taxon>
        <taxon>eudicotyledons</taxon>
        <taxon>Gunneridae</taxon>
        <taxon>Pentapetalae</taxon>
        <taxon>asterids</taxon>
        <taxon>campanulids</taxon>
        <taxon>Asterales</taxon>
        <taxon>Asteraceae</taxon>
        <taxon>Cichorioideae</taxon>
        <taxon>Cichorieae</taxon>
        <taxon>Lactucinae</taxon>
        <taxon>Lactuca</taxon>
    </lineage>
</organism>
<dbReference type="PANTHER" id="PTHR15315:SF89">
    <property type="entry name" value="OS01G0104100 PROTEIN"/>
    <property type="match status" value="1"/>
</dbReference>
<dbReference type="AlphaFoldDB" id="A0A9R1VP36"/>
<evidence type="ECO:0000256" key="6">
    <source>
        <dbReference type="SAM" id="SignalP"/>
    </source>
</evidence>
<dbReference type="InterPro" id="IPR001841">
    <property type="entry name" value="Znf_RING"/>
</dbReference>
<dbReference type="PROSITE" id="PS00518">
    <property type="entry name" value="ZF_RING_1"/>
    <property type="match status" value="1"/>
</dbReference>
<reference evidence="8 9" key="1">
    <citation type="journal article" date="2017" name="Nat. Commun.">
        <title>Genome assembly with in vitro proximity ligation data and whole-genome triplication in lettuce.</title>
        <authorList>
            <person name="Reyes-Chin-Wo S."/>
            <person name="Wang Z."/>
            <person name="Yang X."/>
            <person name="Kozik A."/>
            <person name="Arikit S."/>
            <person name="Song C."/>
            <person name="Xia L."/>
            <person name="Froenicke L."/>
            <person name="Lavelle D.O."/>
            <person name="Truco M.J."/>
            <person name="Xia R."/>
            <person name="Zhu S."/>
            <person name="Xu C."/>
            <person name="Xu H."/>
            <person name="Xu X."/>
            <person name="Cox K."/>
            <person name="Korf I."/>
            <person name="Meyers B.C."/>
            <person name="Michelmore R.W."/>
        </authorList>
    </citation>
    <scope>NUCLEOTIDE SEQUENCE [LARGE SCALE GENOMIC DNA]</scope>
    <source>
        <strain evidence="9">cv. Salinas</strain>
        <tissue evidence="8">Seedlings</tissue>
    </source>
</reference>
<dbReference type="PROSITE" id="PS50089">
    <property type="entry name" value="ZF_RING_2"/>
    <property type="match status" value="1"/>
</dbReference>
<keyword evidence="9" id="KW-1185">Reference proteome</keyword>
<dbReference type="PANTHER" id="PTHR15315">
    <property type="entry name" value="RING FINGER PROTEIN 41, 151"/>
    <property type="match status" value="1"/>
</dbReference>
<dbReference type="Gene3D" id="1.25.40.10">
    <property type="entry name" value="Tetratricopeptide repeat domain"/>
    <property type="match status" value="1"/>
</dbReference>
<dbReference type="SUPFAM" id="SSF57850">
    <property type="entry name" value="RING/U-box"/>
    <property type="match status" value="1"/>
</dbReference>
<feature type="chain" id="PRO_5040400609" description="RING-type domain-containing protein" evidence="6">
    <location>
        <begin position="19"/>
        <end position="366"/>
    </location>
</feature>
<keyword evidence="1" id="KW-0479">Metal-binding</keyword>
<dbReference type="InterPro" id="IPR011990">
    <property type="entry name" value="TPR-like_helical_dom_sf"/>
</dbReference>
<accession>A0A9R1VP36</accession>
<feature type="signal peptide" evidence="6">
    <location>
        <begin position="1"/>
        <end position="18"/>
    </location>
</feature>
<evidence type="ECO:0000256" key="4">
    <source>
        <dbReference type="PROSITE-ProRule" id="PRU00175"/>
    </source>
</evidence>
<feature type="compositionally biased region" description="Polar residues" evidence="5">
    <location>
        <begin position="69"/>
        <end position="91"/>
    </location>
</feature>
<evidence type="ECO:0000313" key="8">
    <source>
        <dbReference type="EMBL" id="KAJ0208061.1"/>
    </source>
</evidence>
<gene>
    <name evidence="8" type="ORF">LSAT_V11C500288940</name>
</gene>
<name>A0A9R1VP36_LACSA</name>
<evidence type="ECO:0000256" key="2">
    <source>
        <dbReference type="ARBA" id="ARBA00022771"/>
    </source>
</evidence>
<dbReference type="EMBL" id="NBSK02000005">
    <property type="protein sequence ID" value="KAJ0208061.1"/>
    <property type="molecule type" value="Genomic_DNA"/>
</dbReference>
<evidence type="ECO:0000256" key="1">
    <source>
        <dbReference type="ARBA" id="ARBA00022723"/>
    </source>
</evidence>
<dbReference type="SUPFAM" id="SSF48452">
    <property type="entry name" value="TPR-like"/>
    <property type="match status" value="1"/>
</dbReference>
<dbReference type="InterPro" id="IPR013083">
    <property type="entry name" value="Znf_RING/FYVE/PHD"/>
</dbReference>
<evidence type="ECO:0000259" key="7">
    <source>
        <dbReference type="PROSITE" id="PS50089"/>
    </source>
</evidence>
<keyword evidence="6" id="KW-0732">Signal</keyword>